<organism evidence="3 4">
    <name type="scientific">Candidatus Uhrbacteria bacterium CG10_big_fil_rev_8_21_14_0_10_48_11</name>
    <dbReference type="NCBI Taxonomy" id="1975037"/>
    <lineage>
        <taxon>Bacteria</taxon>
        <taxon>Candidatus Uhriibacteriota</taxon>
    </lineage>
</organism>
<reference evidence="3 4" key="1">
    <citation type="submission" date="2017-09" db="EMBL/GenBank/DDBJ databases">
        <title>Depth-based differentiation of microbial function through sediment-hosted aquifers and enrichment of novel symbionts in the deep terrestrial subsurface.</title>
        <authorList>
            <person name="Probst A.J."/>
            <person name="Ladd B."/>
            <person name="Jarett J.K."/>
            <person name="Geller-Mcgrath D.E."/>
            <person name="Sieber C.M."/>
            <person name="Emerson J.B."/>
            <person name="Anantharaman K."/>
            <person name="Thomas B.C."/>
            <person name="Malmstrom R."/>
            <person name="Stieglmeier M."/>
            <person name="Klingl A."/>
            <person name="Woyke T."/>
            <person name="Ryan C.M."/>
            <person name="Banfield J.F."/>
        </authorList>
    </citation>
    <scope>NUCLEOTIDE SEQUENCE [LARGE SCALE GENOMIC DNA]</scope>
    <source>
        <strain evidence="3">CG10_big_fil_rev_8_21_14_0_10_48_11</strain>
    </source>
</reference>
<gene>
    <name evidence="3" type="ORF">COV04_04400</name>
</gene>
<dbReference type="GO" id="GO:0008962">
    <property type="term" value="F:phosphatidylglycerophosphatase activity"/>
    <property type="evidence" value="ECO:0007669"/>
    <property type="project" value="TreeGrafter"/>
</dbReference>
<evidence type="ECO:0000259" key="1">
    <source>
        <dbReference type="PROSITE" id="PS50054"/>
    </source>
</evidence>
<dbReference type="AlphaFoldDB" id="A0A2M8LDR5"/>
<dbReference type="SMART" id="SM00195">
    <property type="entry name" value="DSPc"/>
    <property type="match status" value="1"/>
</dbReference>
<feature type="domain" description="Tyrosine-protein phosphatase" evidence="1">
    <location>
        <begin position="13"/>
        <end position="153"/>
    </location>
</feature>
<evidence type="ECO:0000259" key="2">
    <source>
        <dbReference type="PROSITE" id="PS50056"/>
    </source>
</evidence>
<dbReference type="EMBL" id="PFET01000014">
    <property type="protein sequence ID" value="PJE75516.1"/>
    <property type="molecule type" value="Genomic_DNA"/>
</dbReference>
<dbReference type="PROSITE" id="PS50056">
    <property type="entry name" value="TYR_PHOSPHATASE_2"/>
    <property type="match status" value="1"/>
</dbReference>
<feature type="domain" description="Tyrosine specific protein phosphatases" evidence="2">
    <location>
        <begin position="76"/>
        <end position="143"/>
    </location>
</feature>
<dbReference type="GO" id="GO:0004439">
    <property type="term" value="F:phosphatidylinositol-4,5-bisphosphate 5-phosphatase activity"/>
    <property type="evidence" value="ECO:0007669"/>
    <property type="project" value="TreeGrafter"/>
</dbReference>
<dbReference type="InterPro" id="IPR042165">
    <property type="entry name" value="PTPMT1"/>
</dbReference>
<dbReference type="InterPro" id="IPR000340">
    <property type="entry name" value="Dual-sp_phosphatase_cat-dom"/>
</dbReference>
<dbReference type="InterPro" id="IPR020422">
    <property type="entry name" value="TYR_PHOSPHATASE_DUAL_dom"/>
</dbReference>
<dbReference type="Proteomes" id="UP000231152">
    <property type="component" value="Unassembled WGS sequence"/>
</dbReference>
<dbReference type="PROSITE" id="PS50054">
    <property type="entry name" value="TYR_PHOSPHATASE_DUAL"/>
    <property type="match status" value="1"/>
</dbReference>
<evidence type="ECO:0000313" key="3">
    <source>
        <dbReference type="EMBL" id="PJE75516.1"/>
    </source>
</evidence>
<dbReference type="PANTHER" id="PTHR46712">
    <property type="entry name" value="PHOSPHATIDYLGLYCEROPHOSPHATASE AND PROTEIN-TYROSINE PHOSPHATASE 1"/>
    <property type="match status" value="1"/>
</dbReference>
<dbReference type="FunFam" id="3.90.190.10:FF:000157">
    <property type="entry name" value="Protein-tyrosine phosphatase"/>
    <property type="match status" value="1"/>
</dbReference>
<name>A0A2M8LDR5_9BACT</name>
<dbReference type="SUPFAM" id="SSF52799">
    <property type="entry name" value="(Phosphotyrosine protein) phosphatases II"/>
    <property type="match status" value="1"/>
</dbReference>
<accession>A0A2M8LDR5</accession>
<evidence type="ECO:0000313" key="4">
    <source>
        <dbReference type="Proteomes" id="UP000231152"/>
    </source>
</evidence>
<dbReference type="GO" id="GO:0004721">
    <property type="term" value="F:phosphoprotein phosphatase activity"/>
    <property type="evidence" value="ECO:0007669"/>
    <property type="project" value="InterPro"/>
</dbReference>
<sequence length="153" mass="17207">MSTDPHQLATVLEYSEITDNIFIGTNQCCQTHFDESLLKRGLTADVSLEKERFDAPFGVSFFLWLPVVDRTAPSMDQLHTGVDFLETMVRLNKKVYVHCRLGHGRAPTLVAAYLIKQGRSPEEAVDFVHSKRPVIHLETSQTESLVVYAEAVS</sequence>
<proteinExistence type="predicted"/>
<comment type="caution">
    <text evidence="3">The sequence shown here is derived from an EMBL/GenBank/DDBJ whole genome shotgun (WGS) entry which is preliminary data.</text>
</comment>
<dbReference type="Pfam" id="PF00782">
    <property type="entry name" value="DSPc"/>
    <property type="match status" value="1"/>
</dbReference>
<dbReference type="InterPro" id="IPR029021">
    <property type="entry name" value="Prot-tyrosine_phosphatase-like"/>
</dbReference>
<dbReference type="Gene3D" id="3.90.190.10">
    <property type="entry name" value="Protein tyrosine phosphatase superfamily"/>
    <property type="match status" value="1"/>
</dbReference>
<dbReference type="PANTHER" id="PTHR46712:SF1">
    <property type="entry name" value="PHOSPHATIDYLGLYCEROPHOSPHATASE AND PROTEIN-TYROSINE PHOSPHATASE 1"/>
    <property type="match status" value="1"/>
</dbReference>
<dbReference type="InterPro" id="IPR000387">
    <property type="entry name" value="Tyr_Pase_dom"/>
</dbReference>
<protein>
    <submittedName>
        <fullName evidence="3">Uncharacterized protein</fullName>
    </submittedName>
</protein>